<feature type="transmembrane region" description="Helical" evidence="10">
    <location>
        <begin position="448"/>
        <end position="466"/>
    </location>
</feature>
<organism evidence="11 12">
    <name type="scientific">Rhizoctonia solani</name>
    <dbReference type="NCBI Taxonomy" id="456999"/>
    <lineage>
        <taxon>Eukaryota</taxon>
        <taxon>Fungi</taxon>
        <taxon>Dikarya</taxon>
        <taxon>Basidiomycota</taxon>
        <taxon>Agaricomycotina</taxon>
        <taxon>Agaricomycetes</taxon>
        <taxon>Cantharellales</taxon>
        <taxon>Ceratobasidiaceae</taxon>
        <taxon>Rhizoctonia</taxon>
    </lineage>
</organism>
<gene>
    <name evidence="11" type="primary">GWT1</name>
    <name evidence="11" type="ORF">RSOLAG22IIIB_08044</name>
</gene>
<dbReference type="Pfam" id="PF06423">
    <property type="entry name" value="GWT1"/>
    <property type="match status" value="1"/>
</dbReference>
<evidence type="ECO:0000256" key="4">
    <source>
        <dbReference type="ARBA" id="ARBA00014495"/>
    </source>
</evidence>
<proteinExistence type="inferred from homology"/>
<dbReference type="GO" id="GO:0032216">
    <property type="term" value="F:glucosaminyl-phosphatidylinositol O-acyltransferase activity"/>
    <property type="evidence" value="ECO:0007669"/>
    <property type="project" value="TreeGrafter"/>
</dbReference>
<evidence type="ECO:0000313" key="12">
    <source>
        <dbReference type="Proteomes" id="UP000044841"/>
    </source>
</evidence>
<evidence type="ECO:0000256" key="10">
    <source>
        <dbReference type="SAM" id="Phobius"/>
    </source>
</evidence>
<dbReference type="UniPathway" id="UPA00196"/>
<feature type="transmembrane region" description="Helical" evidence="10">
    <location>
        <begin position="20"/>
        <end position="40"/>
    </location>
</feature>
<comment type="pathway">
    <text evidence="2">Glycolipid biosynthesis; glycosylphosphatidylinositol-anchor biosynthesis.</text>
</comment>
<evidence type="ECO:0000256" key="1">
    <source>
        <dbReference type="ARBA" id="ARBA00004141"/>
    </source>
</evidence>
<feature type="transmembrane region" description="Helical" evidence="10">
    <location>
        <begin position="486"/>
        <end position="504"/>
    </location>
</feature>
<dbReference type="GO" id="GO:0006506">
    <property type="term" value="P:GPI anchor biosynthetic process"/>
    <property type="evidence" value="ECO:0007669"/>
    <property type="project" value="UniProtKB-UniPathway"/>
</dbReference>
<feature type="region of interest" description="Disordered" evidence="9">
    <location>
        <begin position="381"/>
        <end position="440"/>
    </location>
</feature>
<protein>
    <recommendedName>
        <fullName evidence="4">GPI-anchored wall transfer protein 1</fullName>
    </recommendedName>
</protein>
<dbReference type="GO" id="GO:0072659">
    <property type="term" value="P:protein localization to plasma membrane"/>
    <property type="evidence" value="ECO:0007669"/>
    <property type="project" value="TreeGrafter"/>
</dbReference>
<keyword evidence="12" id="KW-1185">Reference proteome</keyword>
<feature type="transmembrane region" description="Helical" evidence="10">
    <location>
        <begin position="308"/>
        <end position="326"/>
    </location>
</feature>
<feature type="compositionally biased region" description="Polar residues" evidence="9">
    <location>
        <begin position="381"/>
        <end position="396"/>
    </location>
</feature>
<comment type="subcellular location">
    <subcellularLocation>
        <location evidence="1">Membrane</location>
        <topology evidence="1">Multi-pass membrane protein</topology>
    </subcellularLocation>
</comment>
<keyword evidence="7 10" id="KW-1133">Transmembrane helix</keyword>
<evidence type="ECO:0000256" key="7">
    <source>
        <dbReference type="ARBA" id="ARBA00022989"/>
    </source>
</evidence>
<sequence length="619" mass="66859">MASYKQEKEDFVSGHNGSTVFHVNAVSSVALASVALYFTLQSRLAFPSRLSSGSGSRIIELSSEYALLVVPLVLSLTLFANHPLSLTLLLSLPALVIHQTLPALPPPAQASLLPPPSPSVTRSPSPSSTPTRADYSSIYVTPTPNLTPTPRQTIFPSSVPPGTVPVPPLPALTIYRAHMMLMTVIAILAVDFPVFPRALSKCESWGVSVMDLGVGSFVFSQGVVSVVPIIKNPGLLRNPLLPKVLAASKKVIPLFLLGLIRVLAVKGTEYPEHVTEYGVHWNFFITLALLPPLSVLFHPLIVHVPISLLGLFLTLVHQIILNNTSLQNWALGNNRTNLLDQNKEGITSFVGYLSIHLLGMAIGTLILPPSPSHFRRAVSEITSKGSSGAPSRTPSRVPSPAPPQVDHDLHMGRRPPTPDSSDDDEPRKKPALTLNYPVQDQPRKRGKAAVELCSYAIVWWTLFYLASALSGTGAQGVSRRLANTMYVLWVAAFNTTFLVGYVLLEGIWAESSRGQPAALDRRGTNTPVRKGVAPNFKFPGGSDSFRERNDSGVSGLLGAINLNGLALFLLANIATGLVNMTIPTMYTPDSQAMLVLLGYTFAFSLCAWLFRGRRILSML</sequence>
<dbReference type="GO" id="GO:0016020">
    <property type="term" value="C:membrane"/>
    <property type="evidence" value="ECO:0007669"/>
    <property type="project" value="UniProtKB-SubCell"/>
</dbReference>
<feature type="transmembrane region" description="Helical" evidence="10">
    <location>
        <begin position="179"/>
        <end position="199"/>
    </location>
</feature>
<evidence type="ECO:0000256" key="6">
    <source>
        <dbReference type="ARBA" id="ARBA00022692"/>
    </source>
</evidence>
<keyword evidence="6 10" id="KW-0812">Transmembrane</keyword>
<feature type="region of interest" description="Disordered" evidence="9">
    <location>
        <begin position="112"/>
        <end position="150"/>
    </location>
</feature>
<feature type="transmembrane region" description="Helical" evidence="10">
    <location>
        <begin position="346"/>
        <end position="367"/>
    </location>
</feature>
<reference evidence="11 12" key="1">
    <citation type="submission" date="2015-07" db="EMBL/GenBank/DDBJ databases">
        <authorList>
            <person name="Noorani M."/>
        </authorList>
    </citation>
    <scope>NUCLEOTIDE SEQUENCE [LARGE SCALE GENOMIC DNA]</scope>
    <source>
        <strain evidence="11">BBA 69670</strain>
    </source>
</reference>
<feature type="compositionally biased region" description="Low complexity" evidence="9">
    <location>
        <begin position="119"/>
        <end position="133"/>
    </location>
</feature>
<comment type="similarity">
    <text evidence="3">Belongs to the PIGW family.</text>
</comment>
<feature type="transmembrane region" description="Helical" evidence="10">
    <location>
        <begin position="280"/>
        <end position="301"/>
    </location>
</feature>
<evidence type="ECO:0000256" key="9">
    <source>
        <dbReference type="SAM" id="MobiDB-lite"/>
    </source>
</evidence>
<dbReference type="Proteomes" id="UP000044841">
    <property type="component" value="Unassembled WGS sequence"/>
</dbReference>
<feature type="transmembrane region" description="Helical" evidence="10">
    <location>
        <begin position="556"/>
        <end position="578"/>
    </location>
</feature>
<dbReference type="InterPro" id="IPR009447">
    <property type="entry name" value="PIGW/GWT1"/>
</dbReference>
<dbReference type="EMBL" id="CYGV01000502">
    <property type="protein sequence ID" value="CUA68669.1"/>
    <property type="molecule type" value="Genomic_DNA"/>
</dbReference>
<evidence type="ECO:0000256" key="3">
    <source>
        <dbReference type="ARBA" id="ARBA00007559"/>
    </source>
</evidence>
<dbReference type="PANTHER" id="PTHR20661">
    <property type="entry name" value="PHOSPHATIDYLINOSITOL-GLYCAN BIOSYNTHESIS CLASS W PROTEIN"/>
    <property type="match status" value="1"/>
</dbReference>
<evidence type="ECO:0000256" key="2">
    <source>
        <dbReference type="ARBA" id="ARBA00004687"/>
    </source>
</evidence>
<accession>A0A0K6FRN5</accession>
<evidence type="ECO:0000313" key="11">
    <source>
        <dbReference type="EMBL" id="CUA68669.1"/>
    </source>
</evidence>
<name>A0A0K6FRN5_9AGAM</name>
<feature type="compositionally biased region" description="Polar residues" evidence="9">
    <location>
        <begin position="138"/>
        <end position="150"/>
    </location>
</feature>
<feature type="transmembrane region" description="Helical" evidence="10">
    <location>
        <begin position="205"/>
        <end position="230"/>
    </location>
</feature>
<feature type="transmembrane region" description="Helical" evidence="10">
    <location>
        <begin position="590"/>
        <end position="610"/>
    </location>
</feature>
<evidence type="ECO:0000256" key="8">
    <source>
        <dbReference type="ARBA" id="ARBA00023136"/>
    </source>
</evidence>
<keyword evidence="8 10" id="KW-0472">Membrane</keyword>
<evidence type="ECO:0000256" key="5">
    <source>
        <dbReference type="ARBA" id="ARBA00022502"/>
    </source>
</evidence>
<keyword evidence="5" id="KW-0337">GPI-anchor biosynthesis</keyword>
<dbReference type="AlphaFoldDB" id="A0A0K6FRN5"/>
<dbReference type="PANTHER" id="PTHR20661:SF0">
    <property type="entry name" value="PHOSPHATIDYLINOSITOL-GLYCAN BIOSYNTHESIS CLASS W PROTEIN"/>
    <property type="match status" value="1"/>
</dbReference>
<feature type="transmembrane region" description="Helical" evidence="10">
    <location>
        <begin position="61"/>
        <end position="80"/>
    </location>
</feature>
<dbReference type="GO" id="GO:0005783">
    <property type="term" value="C:endoplasmic reticulum"/>
    <property type="evidence" value="ECO:0007669"/>
    <property type="project" value="TreeGrafter"/>
</dbReference>